<dbReference type="CDD" id="cd00085">
    <property type="entry name" value="HNHc"/>
    <property type="match status" value="1"/>
</dbReference>
<keyword evidence="4" id="KW-1185">Reference proteome</keyword>
<accession>A0ABQ1MW08</accession>
<proteinExistence type="predicted"/>
<evidence type="ECO:0000313" key="4">
    <source>
        <dbReference type="Proteomes" id="UP000636010"/>
    </source>
</evidence>
<comment type="caution">
    <text evidence="3">The sequence shown here is derived from an EMBL/GenBank/DDBJ whole genome shotgun (WGS) entry which is preliminary data.</text>
</comment>
<gene>
    <name evidence="3" type="ORF">GCM10011506_34110</name>
</gene>
<reference evidence="4" key="1">
    <citation type="journal article" date="2019" name="Int. J. Syst. Evol. Microbiol.">
        <title>The Global Catalogue of Microorganisms (GCM) 10K type strain sequencing project: providing services to taxonomists for standard genome sequencing and annotation.</title>
        <authorList>
            <consortium name="The Broad Institute Genomics Platform"/>
            <consortium name="The Broad Institute Genome Sequencing Center for Infectious Disease"/>
            <person name="Wu L."/>
            <person name="Ma J."/>
        </authorList>
    </citation>
    <scope>NUCLEOTIDE SEQUENCE [LARGE SCALE GENOMIC DNA]</scope>
    <source>
        <strain evidence="4">CGMCC 1.10832</strain>
    </source>
</reference>
<feature type="compositionally biased region" description="Basic and acidic residues" evidence="1">
    <location>
        <begin position="385"/>
        <end position="399"/>
    </location>
</feature>
<dbReference type="InterPro" id="IPR003615">
    <property type="entry name" value="HNH_nuc"/>
</dbReference>
<dbReference type="SMART" id="SM00507">
    <property type="entry name" value="HNHc"/>
    <property type="match status" value="1"/>
</dbReference>
<dbReference type="RefSeq" id="WP_188465790.1">
    <property type="nucleotide sequence ID" value="NZ_BAABHU010000011.1"/>
</dbReference>
<feature type="domain" description="HNH nuclease" evidence="2">
    <location>
        <begin position="144"/>
        <end position="197"/>
    </location>
</feature>
<name>A0ABQ1MW08_9BACT</name>
<dbReference type="PANTHER" id="PTHR33877:SF2">
    <property type="entry name" value="OS07G0170200 PROTEIN"/>
    <property type="match status" value="1"/>
</dbReference>
<dbReference type="InterPro" id="IPR052892">
    <property type="entry name" value="NA-targeting_endonuclease"/>
</dbReference>
<evidence type="ECO:0000313" key="3">
    <source>
        <dbReference type="EMBL" id="GGC45658.1"/>
    </source>
</evidence>
<sequence>MSYFLNEDLTSLEWFQMLEPNDKLLYLFIQHELSFEGIWVINTHMTGLKLGIKIDLDSFLSAVNKDKQRVIKVDEGRKLFFTEWLKQQHYPKAYKCILNASAGVGASYVKNFRKYPETDSWLQNEQREGRVTIVNDPIYNIEKTKAASIKKRDNYTCGYCHNTFEESKLEIDHIKPVFAGGDNNSYNLISACGECNKRKSNKDPLEFIESNGIKPEGRLIENLKYLVHHKYIAGALANSFTTLYGGFGKGEERVSVTSKDTKVRDKGEGKEKDKVKGNLSSTTKDSAIKKNKSPSPLEYPEDLKAFLKLYGKHSSHKDLVPLWSALKPEERNLAFLVVKKLKDDGAFMGKDPFYFLRDKDYDGPPENEQEFSHAEIVHRVTTKGDKFDNYRQSSKDENGKQMYKRKSKIEIG</sequence>
<evidence type="ECO:0000256" key="1">
    <source>
        <dbReference type="SAM" id="MobiDB-lite"/>
    </source>
</evidence>
<organism evidence="3 4">
    <name type="scientific">Marivirga lumbricoides</name>
    <dbReference type="NCBI Taxonomy" id="1046115"/>
    <lineage>
        <taxon>Bacteria</taxon>
        <taxon>Pseudomonadati</taxon>
        <taxon>Bacteroidota</taxon>
        <taxon>Cytophagia</taxon>
        <taxon>Cytophagales</taxon>
        <taxon>Marivirgaceae</taxon>
        <taxon>Marivirga</taxon>
    </lineage>
</organism>
<dbReference type="Gene3D" id="1.10.30.50">
    <property type="match status" value="1"/>
</dbReference>
<feature type="compositionally biased region" description="Basic residues" evidence="1">
    <location>
        <begin position="402"/>
        <end position="412"/>
    </location>
</feature>
<feature type="region of interest" description="Disordered" evidence="1">
    <location>
        <begin position="255"/>
        <end position="295"/>
    </location>
</feature>
<dbReference type="Pfam" id="PF01844">
    <property type="entry name" value="HNH"/>
    <property type="match status" value="1"/>
</dbReference>
<protein>
    <recommendedName>
        <fullName evidence="2">HNH nuclease domain-containing protein</fullName>
    </recommendedName>
</protein>
<dbReference type="InterPro" id="IPR002711">
    <property type="entry name" value="HNH"/>
</dbReference>
<dbReference type="Proteomes" id="UP000636010">
    <property type="component" value="Unassembled WGS sequence"/>
</dbReference>
<dbReference type="EMBL" id="BMEC01000011">
    <property type="protein sequence ID" value="GGC45658.1"/>
    <property type="molecule type" value="Genomic_DNA"/>
</dbReference>
<dbReference type="PANTHER" id="PTHR33877">
    <property type="entry name" value="SLL1193 PROTEIN"/>
    <property type="match status" value="1"/>
</dbReference>
<feature type="region of interest" description="Disordered" evidence="1">
    <location>
        <begin position="385"/>
        <end position="412"/>
    </location>
</feature>
<evidence type="ECO:0000259" key="2">
    <source>
        <dbReference type="SMART" id="SM00507"/>
    </source>
</evidence>
<feature type="compositionally biased region" description="Basic and acidic residues" evidence="1">
    <location>
        <begin position="255"/>
        <end position="276"/>
    </location>
</feature>